<reference evidence="2 3" key="1">
    <citation type="journal article" date="2018" name="Nat. Ecol. Evol.">
        <title>Pezizomycetes genomes reveal the molecular basis of ectomycorrhizal truffle lifestyle.</title>
        <authorList>
            <person name="Murat C."/>
            <person name="Payen T."/>
            <person name="Noel B."/>
            <person name="Kuo A."/>
            <person name="Morin E."/>
            <person name="Chen J."/>
            <person name="Kohler A."/>
            <person name="Krizsan K."/>
            <person name="Balestrini R."/>
            <person name="Da Silva C."/>
            <person name="Montanini B."/>
            <person name="Hainaut M."/>
            <person name="Levati E."/>
            <person name="Barry K.W."/>
            <person name="Belfiori B."/>
            <person name="Cichocki N."/>
            <person name="Clum A."/>
            <person name="Dockter R.B."/>
            <person name="Fauchery L."/>
            <person name="Guy J."/>
            <person name="Iotti M."/>
            <person name="Le Tacon F."/>
            <person name="Lindquist E.A."/>
            <person name="Lipzen A."/>
            <person name="Malagnac F."/>
            <person name="Mello A."/>
            <person name="Molinier V."/>
            <person name="Miyauchi S."/>
            <person name="Poulain J."/>
            <person name="Riccioni C."/>
            <person name="Rubini A."/>
            <person name="Sitrit Y."/>
            <person name="Splivallo R."/>
            <person name="Traeger S."/>
            <person name="Wang M."/>
            <person name="Zifcakova L."/>
            <person name="Wipf D."/>
            <person name="Zambonelli A."/>
            <person name="Paolocci F."/>
            <person name="Nowrousian M."/>
            <person name="Ottonello S."/>
            <person name="Baldrian P."/>
            <person name="Spatafora J.W."/>
            <person name="Henrissat B."/>
            <person name="Nagy L.G."/>
            <person name="Aury J.M."/>
            <person name="Wincker P."/>
            <person name="Grigoriev I.V."/>
            <person name="Bonfante P."/>
            <person name="Martin F.M."/>
        </authorList>
    </citation>
    <scope>NUCLEOTIDE SEQUENCE [LARGE SCALE GENOMIC DNA]</scope>
    <source>
        <strain evidence="2 3">ATCC MYA-4762</strain>
    </source>
</reference>
<evidence type="ECO:0000313" key="2">
    <source>
        <dbReference type="EMBL" id="RPB28717.1"/>
    </source>
</evidence>
<feature type="compositionally biased region" description="Basic and acidic residues" evidence="1">
    <location>
        <begin position="303"/>
        <end position="312"/>
    </location>
</feature>
<accession>A0A3N4M108</accession>
<name>A0A3N4M108_9PEZI</name>
<dbReference type="STRING" id="1051890.A0A3N4M108"/>
<proteinExistence type="predicted"/>
<evidence type="ECO:0000256" key="1">
    <source>
        <dbReference type="SAM" id="MobiDB-lite"/>
    </source>
</evidence>
<feature type="region of interest" description="Disordered" evidence="1">
    <location>
        <begin position="423"/>
        <end position="443"/>
    </location>
</feature>
<dbReference type="Proteomes" id="UP000267821">
    <property type="component" value="Unassembled WGS sequence"/>
</dbReference>
<organism evidence="2 3">
    <name type="scientific">Terfezia boudieri ATCC MYA-4762</name>
    <dbReference type="NCBI Taxonomy" id="1051890"/>
    <lineage>
        <taxon>Eukaryota</taxon>
        <taxon>Fungi</taxon>
        <taxon>Dikarya</taxon>
        <taxon>Ascomycota</taxon>
        <taxon>Pezizomycotina</taxon>
        <taxon>Pezizomycetes</taxon>
        <taxon>Pezizales</taxon>
        <taxon>Pezizaceae</taxon>
        <taxon>Terfezia</taxon>
    </lineage>
</organism>
<feature type="region of interest" description="Disordered" evidence="1">
    <location>
        <begin position="328"/>
        <end position="347"/>
    </location>
</feature>
<dbReference type="AlphaFoldDB" id="A0A3N4M108"/>
<feature type="region of interest" description="Disordered" evidence="1">
    <location>
        <begin position="1"/>
        <end position="24"/>
    </location>
</feature>
<feature type="compositionally biased region" description="Basic and acidic residues" evidence="1">
    <location>
        <begin position="423"/>
        <end position="437"/>
    </location>
</feature>
<dbReference type="OrthoDB" id="5413706at2759"/>
<evidence type="ECO:0000313" key="3">
    <source>
        <dbReference type="Proteomes" id="UP000267821"/>
    </source>
</evidence>
<protein>
    <submittedName>
        <fullName evidence="2">Uncharacterized protein</fullName>
    </submittedName>
</protein>
<feature type="compositionally biased region" description="Polar residues" evidence="1">
    <location>
        <begin position="1"/>
        <end position="19"/>
    </location>
</feature>
<feature type="region of interest" description="Disordered" evidence="1">
    <location>
        <begin position="285"/>
        <end position="320"/>
    </location>
</feature>
<dbReference type="EMBL" id="ML121529">
    <property type="protein sequence ID" value="RPB28717.1"/>
    <property type="molecule type" value="Genomic_DNA"/>
</dbReference>
<gene>
    <name evidence="2" type="ORF">L211DRAFT_404914</name>
</gene>
<keyword evidence="3" id="KW-1185">Reference proteome</keyword>
<sequence length="457" mass="49908">MGSSTTIPNPTTSEGNINSHGRPVTKFTGRRANWGYELPIPLVFSFPNGKSVSIALANTFFQTGRLATLGRVSVQKGLEGGLIMFGDSNGGVHGAGEGWDTVNRVYRIVIPPLSKAEGDYKYTSRLPLIPLTAPRQVLHCAGNILRELSLPEDPNTGIPASRELESAVDRFLTENPQVLAGRKLDIFALITPPGCEYPQRDRNGGIDPWDLQSGQKLRRVLGGGGGWGKKMGLLSIDPQGLTYALSDDEYARLHYDDDTVSGDDVEEKRFKREFERRFFGAKDDIEDVRGPASTEEADTGADTGEKRRKGDDDNNDDSTILSTNSTIQFFLSDPTPPPSPLPSSSASTSEQYLILGCIHKDTQPLAADPLEEEWKVVREKELCGDEVSHEMGKIRKGVQVPGVFGGRAEEGVWVKGERGDEMVRREDEMERGGKGKMDVPGGEVVVVVRGPRGAEKR</sequence>
<dbReference type="InParanoid" id="A0A3N4M108"/>